<protein>
    <submittedName>
        <fullName evidence="1">Uncharacterized protein YjiS (DUF1127 family)</fullName>
    </submittedName>
</protein>
<keyword evidence="2" id="KW-1185">Reference proteome</keyword>
<evidence type="ECO:0000313" key="1">
    <source>
        <dbReference type="EMBL" id="MDQ0997761.1"/>
    </source>
</evidence>
<reference evidence="1 2" key="1">
    <citation type="submission" date="2023-07" db="EMBL/GenBank/DDBJ databases">
        <title>Comparative genomics of wheat-associated soil bacteria to identify genetic determinants of phenazine resistance.</title>
        <authorList>
            <person name="Mouncey N."/>
        </authorList>
    </citation>
    <scope>NUCLEOTIDE SEQUENCE [LARGE SCALE GENOMIC DNA]</scope>
    <source>
        <strain evidence="1 2">W4I11</strain>
    </source>
</reference>
<evidence type="ECO:0000313" key="2">
    <source>
        <dbReference type="Proteomes" id="UP001237780"/>
    </source>
</evidence>
<comment type="caution">
    <text evidence="1">The sequence shown here is derived from an EMBL/GenBank/DDBJ whole genome shotgun (WGS) entry which is preliminary data.</text>
</comment>
<dbReference type="EMBL" id="JAUSZT010000003">
    <property type="protein sequence ID" value="MDQ0997761.1"/>
    <property type="molecule type" value="Genomic_DNA"/>
</dbReference>
<sequence length="54" mass="6254">MSFIFDFATRGRRRNDADYRNALALLNSMSAADRADIGIKQADFTRIAREMTRR</sequence>
<dbReference type="RefSeq" id="WP_307282110.1">
    <property type="nucleotide sequence ID" value="NZ_JAUSZT010000003.1"/>
</dbReference>
<organism evidence="1 2">
    <name type="scientific">Phyllobacterium ifriqiyense</name>
    <dbReference type="NCBI Taxonomy" id="314238"/>
    <lineage>
        <taxon>Bacteria</taxon>
        <taxon>Pseudomonadati</taxon>
        <taxon>Pseudomonadota</taxon>
        <taxon>Alphaproteobacteria</taxon>
        <taxon>Hyphomicrobiales</taxon>
        <taxon>Phyllobacteriaceae</taxon>
        <taxon>Phyllobacterium</taxon>
    </lineage>
</organism>
<accession>A0ABU0SBC4</accession>
<proteinExistence type="predicted"/>
<name>A0ABU0SBC4_9HYPH</name>
<gene>
    <name evidence="1" type="ORF">QFZ34_002943</name>
</gene>
<dbReference type="Proteomes" id="UP001237780">
    <property type="component" value="Unassembled WGS sequence"/>
</dbReference>